<proteinExistence type="predicted"/>
<dbReference type="AlphaFoldDB" id="A0A9P9EQE0"/>
<evidence type="ECO:0000256" key="2">
    <source>
        <dbReference type="ARBA" id="ARBA00022771"/>
    </source>
</evidence>
<keyword evidence="2" id="KW-0863">Zinc-finger</keyword>
<evidence type="ECO:0000313" key="5">
    <source>
        <dbReference type="EMBL" id="KAH7141889.1"/>
    </source>
</evidence>
<keyword evidence="1" id="KW-0479">Metal-binding</keyword>
<dbReference type="Proteomes" id="UP000738349">
    <property type="component" value="Unassembled WGS sequence"/>
</dbReference>
<dbReference type="Pfam" id="PF13695">
    <property type="entry name" value="Zn_ribbon_3CxxC"/>
    <property type="match status" value="1"/>
</dbReference>
<gene>
    <name evidence="5" type="ORF">EDB81DRAFT_843387</name>
</gene>
<sequence>MTRKNSWKWSIYPQLHGKVSSLLEESDLHFQFYDVDNDESCIKTYDTNVMGSTCNNRKCGTNGWLSKRITITIRMYEGARYNARVYSQYYKACNSPSRPHLDGNSIELAPPHYSGQFSGEHETDLYEGCKAGHYIRG</sequence>
<accession>A0A9P9EQE0</accession>
<protein>
    <recommendedName>
        <fullName evidence="4">3CxxC-type domain-containing protein</fullName>
    </recommendedName>
</protein>
<evidence type="ECO:0000256" key="1">
    <source>
        <dbReference type="ARBA" id="ARBA00022723"/>
    </source>
</evidence>
<dbReference type="GO" id="GO:0008270">
    <property type="term" value="F:zinc ion binding"/>
    <property type="evidence" value="ECO:0007669"/>
    <property type="project" value="UniProtKB-KW"/>
</dbReference>
<comment type="caution">
    <text evidence="5">The sequence shown here is derived from an EMBL/GenBank/DDBJ whole genome shotgun (WGS) entry which is preliminary data.</text>
</comment>
<organism evidence="5 6">
    <name type="scientific">Dactylonectria macrodidyma</name>
    <dbReference type="NCBI Taxonomy" id="307937"/>
    <lineage>
        <taxon>Eukaryota</taxon>
        <taxon>Fungi</taxon>
        <taxon>Dikarya</taxon>
        <taxon>Ascomycota</taxon>
        <taxon>Pezizomycotina</taxon>
        <taxon>Sordariomycetes</taxon>
        <taxon>Hypocreomycetidae</taxon>
        <taxon>Hypocreales</taxon>
        <taxon>Nectriaceae</taxon>
        <taxon>Dactylonectria</taxon>
    </lineage>
</organism>
<keyword evidence="3" id="KW-0862">Zinc</keyword>
<dbReference type="InterPro" id="IPR027377">
    <property type="entry name" value="ZAR1/RTP1-5-like_Znf-3CxxC"/>
</dbReference>
<reference evidence="5" key="1">
    <citation type="journal article" date="2021" name="Nat. Commun.">
        <title>Genetic determinants of endophytism in the Arabidopsis root mycobiome.</title>
        <authorList>
            <person name="Mesny F."/>
            <person name="Miyauchi S."/>
            <person name="Thiergart T."/>
            <person name="Pickel B."/>
            <person name="Atanasova L."/>
            <person name="Karlsson M."/>
            <person name="Huettel B."/>
            <person name="Barry K.W."/>
            <person name="Haridas S."/>
            <person name="Chen C."/>
            <person name="Bauer D."/>
            <person name="Andreopoulos W."/>
            <person name="Pangilinan J."/>
            <person name="LaButti K."/>
            <person name="Riley R."/>
            <person name="Lipzen A."/>
            <person name="Clum A."/>
            <person name="Drula E."/>
            <person name="Henrissat B."/>
            <person name="Kohler A."/>
            <person name="Grigoriev I.V."/>
            <person name="Martin F.M."/>
            <person name="Hacquard S."/>
        </authorList>
    </citation>
    <scope>NUCLEOTIDE SEQUENCE</scope>
    <source>
        <strain evidence="5">MPI-CAGE-AT-0147</strain>
    </source>
</reference>
<feature type="domain" description="3CxxC-type" evidence="4">
    <location>
        <begin position="48"/>
        <end position="132"/>
    </location>
</feature>
<evidence type="ECO:0000313" key="6">
    <source>
        <dbReference type="Proteomes" id="UP000738349"/>
    </source>
</evidence>
<evidence type="ECO:0000259" key="4">
    <source>
        <dbReference type="SMART" id="SM01328"/>
    </source>
</evidence>
<dbReference type="SMART" id="SM01328">
    <property type="entry name" value="zf-3CxxC"/>
    <property type="match status" value="1"/>
</dbReference>
<evidence type="ECO:0000256" key="3">
    <source>
        <dbReference type="ARBA" id="ARBA00022833"/>
    </source>
</evidence>
<dbReference type="OrthoDB" id="8121437at2759"/>
<keyword evidence="6" id="KW-1185">Reference proteome</keyword>
<name>A0A9P9EQE0_9HYPO</name>
<dbReference type="EMBL" id="JAGMUV010000010">
    <property type="protein sequence ID" value="KAH7141889.1"/>
    <property type="molecule type" value="Genomic_DNA"/>
</dbReference>